<feature type="region of interest" description="Disordered" evidence="5">
    <location>
        <begin position="1270"/>
        <end position="1658"/>
    </location>
</feature>
<feature type="compositionally biased region" description="Low complexity" evidence="5">
    <location>
        <begin position="1437"/>
        <end position="1475"/>
    </location>
</feature>
<feature type="compositionally biased region" description="Basic and acidic residues" evidence="5">
    <location>
        <begin position="801"/>
        <end position="811"/>
    </location>
</feature>
<dbReference type="Pfam" id="PF00856">
    <property type="entry name" value="SET"/>
    <property type="match status" value="1"/>
</dbReference>
<feature type="compositionally biased region" description="Basic and acidic residues" evidence="5">
    <location>
        <begin position="556"/>
        <end position="573"/>
    </location>
</feature>
<evidence type="ECO:0000256" key="3">
    <source>
        <dbReference type="ARBA" id="ARBA00022833"/>
    </source>
</evidence>
<feature type="domain" description="SET" evidence="6">
    <location>
        <begin position="381"/>
        <end position="482"/>
    </location>
</feature>
<sequence>MTTQLASSNQLTQALCSNMAVGSNVDTTPDTPSAPEHTSSCKNREGEHCCGLPYQDHNYGAPLPPPATPLSPPLSPTSEYSSHALLSSGVSGRKNTMCLKESPALVSATSCIASSLSTKNGILNMENSLQKAAALIQTNGLSSDISIAHGDVTRCICGYSHDDGYMICCDKCSVWQHIDCMGIDRNGIPDIYLCEICNPRVLNREEAAKLQARKKEDLMRSDPDSSGTESGDDKGKVIYSAVQSTPTSLTFTIASNRSVKKSGILGSGKKRKRSKEDDKKPAKKANSVDHKRSRSRSKSSFNDNIEDDTNGINFSWARKLTEWNESYQEIDENIYTQDLLQAVLSSSYKNSKAKQVDVVLSQLRMQLAKVKQLRSRIMAMEDICISKPVVEVKGSYMLSNETEAANSALFKRPYPYVFFYDECDGLKICVDSRKYGNIARYLRRSCCPNCELRHVTEDNKPHLIVYSKENISIGSEITIPFDYQYQNCVYDVECSCGRYNDCPVFKLSSLKQDETKHNKGREVSPLRLSLTRIHNSTNGYISSDHDMNNVTGDNACEDHNHENQRKKSREDRKMEAYIRAFERMERKEKKKELHHSNSSPLDVKAHPLKLESLHSLGSVNNLQDVGIANSNLLSSESVHTTTSASVAPIKRVNRKKSNRGGRRHSRKSRGPSFEDVMSPSLSVEAEDSNHSCDNLTLPDTVSSDSVPWLPPLTIEPSILSAENTCSNSTPIETVNDETSAQTILSNCDNLSRNSSPLPSAAISGPISADFSLLEVLKDDAASKSSFDNGFKSQELNNDESESVKREAKDTEESSVVKSSATSLSSETQSTVQLSTNDNSSTKSGKAKKTSSLLDTTTANASVTTVSYTTSYPATTCTFVPWMFRPGIPSGQVRIRATSNHSKKYDCEKFLKKKWLHMAKEDLFPLHAADDNEKQVLQNKTCSFFKKRLLKNFSPPFEDTDNKDNLSVDSNQSAIAEPSASNKTNSIDNESVPENEILDVMEMDSVSMDSAEYVDSLSQTHCLPQVLGESRVLPAMEYENISDDDSDIIEASCTNTTRLPDASTGSDEIEIKPSTSSSAIIQENKCLPIITQRLNGDIQPQQNHPVMYPVTSETHSLTYKLPTTVVTCSTQCIMPVQDDGQTAPTKKKVSLQEYLKRSKDTRKSITSEQTTISTSTPNLQTLHSTSADSKTSWSKSADLDENHTSSVDLSTSMPTIPSLVSLRVEEKTTEEKCFANLVVDLPKVINLSPKPTNLEVSNIVCMSSHGASKTSEVTDIVKKPTKQVPNEDISKSENSVVAKTGQLSKPFRRVTTDEKNHSKSKYDHSATSAPIPSLARPHFERSISSPNVRHSQSGQSIPVGSISHTSSCSQRNSPSYRNSTPYSVPKGLGRASPVSSPRSSRSHSNSYSNSPSTPTIYDHRHRRDKERTNDLVIRSRHNSGGSSESGSTMSSKSPKYGSSDSGSNSHNKHSGSSSSSQACSKDTRTYDPPQRVQSLTPAVPGQPIPSLMRGPGGGRVPQVIYNRRHSPRPEGSHLRESHQRLLKDVPYRPDSYYYPPPSRPISPPSASDYGYHRHDKPNHFDDRYLPRPLRGDDYPPPSHYHSSYSSGPPAYDDRRPSYYPPRDSRPPSPGPPSRHSDYYGKGPGSGYRSNYYNSDIHRR</sequence>
<feature type="compositionally biased region" description="Polar residues" evidence="5">
    <location>
        <begin position="22"/>
        <end position="41"/>
    </location>
</feature>
<feature type="compositionally biased region" description="Pro residues" evidence="5">
    <location>
        <begin position="1553"/>
        <end position="1562"/>
    </location>
</feature>
<feature type="region of interest" description="Disordered" evidence="5">
    <location>
        <begin position="786"/>
        <end position="853"/>
    </location>
</feature>
<keyword evidence="8" id="KW-1185">Reference proteome</keyword>
<feature type="compositionally biased region" description="Basic and acidic residues" evidence="5">
    <location>
        <begin position="1526"/>
        <end position="1546"/>
    </location>
</feature>
<feature type="compositionally biased region" description="Basic and acidic residues" evidence="5">
    <location>
        <begin position="212"/>
        <end position="223"/>
    </location>
</feature>
<dbReference type="InterPro" id="IPR001965">
    <property type="entry name" value="Znf_PHD"/>
</dbReference>
<dbReference type="PANTHER" id="PTHR46462:SF3">
    <property type="entry name" value="UPSET, ISOFORM A"/>
    <property type="match status" value="1"/>
</dbReference>
<dbReference type="SUPFAM" id="SSF57903">
    <property type="entry name" value="FYVE/PHD zinc finger"/>
    <property type="match status" value="1"/>
</dbReference>
<dbReference type="Pfam" id="PF20826">
    <property type="entry name" value="PHD_5"/>
    <property type="match status" value="1"/>
</dbReference>
<feature type="compositionally biased region" description="Low complexity" evidence="5">
    <location>
        <begin position="1165"/>
        <end position="1175"/>
    </location>
</feature>
<feature type="compositionally biased region" description="Basic and acidic residues" evidence="5">
    <location>
        <begin position="1576"/>
        <end position="1592"/>
    </location>
</feature>
<evidence type="ECO:0000313" key="8">
    <source>
        <dbReference type="Proteomes" id="UP001642483"/>
    </source>
</evidence>
<feature type="compositionally biased region" description="Low complexity" evidence="5">
    <location>
        <begin position="839"/>
        <end position="853"/>
    </location>
</feature>
<evidence type="ECO:0000256" key="5">
    <source>
        <dbReference type="SAM" id="MobiDB-lite"/>
    </source>
</evidence>
<dbReference type="Proteomes" id="UP001642483">
    <property type="component" value="Unassembled WGS sequence"/>
</dbReference>
<feature type="region of interest" description="Disordered" evidence="5">
    <location>
        <begin position="972"/>
        <end position="991"/>
    </location>
</feature>
<evidence type="ECO:0000313" key="7">
    <source>
        <dbReference type="EMBL" id="CAK8675980.1"/>
    </source>
</evidence>
<reference evidence="7 8" key="1">
    <citation type="submission" date="2024-02" db="EMBL/GenBank/DDBJ databases">
        <authorList>
            <person name="Daric V."/>
            <person name="Darras S."/>
        </authorList>
    </citation>
    <scope>NUCLEOTIDE SEQUENCE [LARGE SCALE GENOMIC DNA]</scope>
</reference>
<feature type="compositionally biased region" description="Basic residues" evidence="5">
    <location>
        <begin position="651"/>
        <end position="669"/>
    </location>
</feature>
<feature type="compositionally biased region" description="Polar residues" evidence="5">
    <location>
        <begin position="972"/>
        <end position="988"/>
    </location>
</feature>
<dbReference type="Gene3D" id="3.30.40.10">
    <property type="entry name" value="Zinc/RING finger domain, C3HC4 (zinc finger)"/>
    <property type="match status" value="1"/>
</dbReference>
<feature type="region of interest" description="Disordered" evidence="5">
    <location>
        <begin position="1156"/>
        <end position="1209"/>
    </location>
</feature>
<dbReference type="PROSITE" id="PS50280">
    <property type="entry name" value="SET"/>
    <property type="match status" value="1"/>
</dbReference>
<dbReference type="Gene3D" id="2.170.270.10">
    <property type="entry name" value="SET domain"/>
    <property type="match status" value="1"/>
</dbReference>
<feature type="compositionally biased region" description="Polar residues" evidence="5">
    <location>
        <begin position="1341"/>
        <end position="1381"/>
    </location>
</feature>
<evidence type="ECO:0000256" key="4">
    <source>
        <dbReference type="ARBA" id="ARBA00022853"/>
    </source>
</evidence>
<protein>
    <recommendedName>
        <fullName evidence="6">SET domain-containing protein</fullName>
    </recommendedName>
</protein>
<dbReference type="InterPro" id="IPR013083">
    <property type="entry name" value="Znf_RING/FYVE/PHD"/>
</dbReference>
<dbReference type="InterPro" id="IPR046341">
    <property type="entry name" value="SET_dom_sf"/>
</dbReference>
<feature type="compositionally biased region" description="Pro residues" evidence="5">
    <location>
        <begin position="62"/>
        <end position="75"/>
    </location>
</feature>
<proteinExistence type="predicted"/>
<keyword evidence="3" id="KW-0862">Zinc</keyword>
<dbReference type="InterPro" id="IPR011011">
    <property type="entry name" value="Znf_FYVE_PHD"/>
</dbReference>
<evidence type="ECO:0000256" key="2">
    <source>
        <dbReference type="ARBA" id="ARBA00022771"/>
    </source>
</evidence>
<dbReference type="SMART" id="SM00249">
    <property type="entry name" value="PHD"/>
    <property type="match status" value="1"/>
</dbReference>
<feature type="compositionally biased region" description="Polar residues" evidence="5">
    <location>
        <begin position="691"/>
        <end position="705"/>
    </location>
</feature>
<feature type="compositionally biased region" description="Low complexity" evidence="5">
    <location>
        <begin position="813"/>
        <end position="830"/>
    </location>
</feature>
<evidence type="ECO:0000259" key="6">
    <source>
        <dbReference type="PROSITE" id="PS50280"/>
    </source>
</evidence>
<gene>
    <name evidence="7" type="ORF">CVLEPA_LOCUS5494</name>
</gene>
<feature type="compositionally biased region" description="Basic and acidic residues" evidence="5">
    <location>
        <begin position="274"/>
        <end position="290"/>
    </location>
</feature>
<dbReference type="CDD" id="cd15550">
    <property type="entry name" value="PHD_MLL5"/>
    <property type="match status" value="1"/>
</dbReference>
<feature type="region of interest" description="Disordered" evidence="5">
    <location>
        <begin position="212"/>
        <end position="235"/>
    </location>
</feature>
<dbReference type="PANTHER" id="PTHR46462">
    <property type="entry name" value="UPSET, ISOFORM A"/>
    <property type="match status" value="1"/>
</dbReference>
<organism evidence="7 8">
    <name type="scientific">Clavelina lepadiformis</name>
    <name type="common">Light-bulb sea squirt</name>
    <name type="synonym">Ascidia lepadiformis</name>
    <dbReference type="NCBI Taxonomy" id="159417"/>
    <lineage>
        <taxon>Eukaryota</taxon>
        <taxon>Metazoa</taxon>
        <taxon>Chordata</taxon>
        <taxon>Tunicata</taxon>
        <taxon>Ascidiacea</taxon>
        <taxon>Aplousobranchia</taxon>
        <taxon>Clavelinidae</taxon>
        <taxon>Clavelina</taxon>
    </lineage>
</organism>
<dbReference type="SUPFAM" id="SSF82199">
    <property type="entry name" value="SET domain"/>
    <property type="match status" value="1"/>
</dbReference>
<feature type="compositionally biased region" description="Polar residues" evidence="5">
    <location>
        <begin position="1176"/>
        <end position="1194"/>
    </location>
</feature>
<accession>A0ABP0F8L4</accession>
<feature type="region of interest" description="Disordered" evidence="5">
    <location>
        <begin position="22"/>
        <end position="43"/>
    </location>
</feature>
<dbReference type="InterPro" id="IPR019786">
    <property type="entry name" value="Zinc_finger_PHD-type_CS"/>
</dbReference>
<feature type="region of interest" description="Disordered" evidence="5">
    <location>
        <begin position="539"/>
        <end position="573"/>
    </location>
</feature>
<comment type="caution">
    <text evidence="7">The sequence shown here is derived from an EMBL/GenBank/DDBJ whole genome shotgun (WGS) entry which is preliminary data.</text>
</comment>
<keyword evidence="2" id="KW-0863">Zinc-finger</keyword>
<feature type="region of interest" description="Disordered" evidence="5">
    <location>
        <begin position="638"/>
        <end position="708"/>
    </location>
</feature>
<dbReference type="EMBL" id="CAWYQH010000024">
    <property type="protein sequence ID" value="CAK8675980.1"/>
    <property type="molecule type" value="Genomic_DNA"/>
</dbReference>
<evidence type="ECO:0000256" key="1">
    <source>
        <dbReference type="ARBA" id="ARBA00022723"/>
    </source>
</evidence>
<feature type="compositionally biased region" description="Low complexity" evidence="5">
    <location>
        <begin position="1391"/>
        <end position="1414"/>
    </location>
</feature>
<keyword evidence="4" id="KW-0156">Chromatin regulator</keyword>
<feature type="compositionally biased region" description="Polar residues" evidence="5">
    <location>
        <begin position="786"/>
        <end position="795"/>
    </location>
</feature>
<dbReference type="InterPro" id="IPR001214">
    <property type="entry name" value="SET_dom"/>
</dbReference>
<feature type="compositionally biased region" description="Basic and acidic residues" evidence="5">
    <location>
        <begin position="1309"/>
        <end position="1323"/>
    </location>
</feature>
<feature type="region of interest" description="Disordered" evidence="5">
    <location>
        <begin position="262"/>
        <end position="304"/>
    </location>
</feature>
<dbReference type="PROSITE" id="PS01359">
    <property type="entry name" value="ZF_PHD_1"/>
    <property type="match status" value="1"/>
</dbReference>
<name>A0ABP0F8L4_CLALP</name>
<keyword evidence="1" id="KW-0479">Metal-binding</keyword>
<feature type="region of interest" description="Disordered" evidence="5">
    <location>
        <begin position="60"/>
        <end position="81"/>
    </location>
</feature>
<feature type="compositionally biased region" description="Low complexity" evidence="5">
    <location>
        <begin position="1598"/>
        <end position="1609"/>
    </location>
</feature>
<feature type="compositionally biased region" description="Polar residues" evidence="5">
    <location>
        <begin position="1291"/>
        <end position="1302"/>
    </location>
</feature>
<dbReference type="SMART" id="SM00317">
    <property type="entry name" value="SET"/>
    <property type="match status" value="1"/>
</dbReference>